<dbReference type="EMBL" id="JAPFQO010000001">
    <property type="protein sequence ID" value="MCX2738922.1"/>
    <property type="molecule type" value="Genomic_DNA"/>
</dbReference>
<reference evidence="2 3" key="1">
    <citation type="submission" date="2022-11" db="EMBL/GenBank/DDBJ databases">
        <title>The characterization of three novel Bacteroidetes species and genomic analysis of their roles in tidal elemental geochemical cycles.</title>
        <authorList>
            <person name="Ma K.-J."/>
        </authorList>
    </citation>
    <scope>NUCLEOTIDE SEQUENCE [LARGE SCALE GENOMIC DNA]</scope>
    <source>
        <strain evidence="2 3">M82</strain>
    </source>
</reference>
<accession>A0ABT3RC35</accession>
<name>A0ABT3RC35_9BACT</name>
<gene>
    <name evidence="2" type="ORF">OO017_03105</name>
</gene>
<evidence type="ECO:0000256" key="1">
    <source>
        <dbReference type="SAM" id="MobiDB-lite"/>
    </source>
</evidence>
<organism evidence="2 3">
    <name type="scientific">Pontibacter anaerobius</name>
    <dbReference type="NCBI Taxonomy" id="2993940"/>
    <lineage>
        <taxon>Bacteria</taxon>
        <taxon>Pseudomonadati</taxon>
        <taxon>Bacteroidota</taxon>
        <taxon>Cytophagia</taxon>
        <taxon>Cytophagales</taxon>
        <taxon>Hymenobacteraceae</taxon>
        <taxon>Pontibacter</taxon>
    </lineage>
</organism>
<protein>
    <submittedName>
        <fullName evidence="2">Uncharacterized protein</fullName>
    </submittedName>
</protein>
<feature type="compositionally biased region" description="Acidic residues" evidence="1">
    <location>
        <begin position="164"/>
        <end position="175"/>
    </location>
</feature>
<feature type="region of interest" description="Disordered" evidence="1">
    <location>
        <begin position="160"/>
        <end position="181"/>
    </location>
</feature>
<evidence type="ECO:0000313" key="3">
    <source>
        <dbReference type="Proteomes" id="UP001207228"/>
    </source>
</evidence>
<keyword evidence="3" id="KW-1185">Reference proteome</keyword>
<dbReference type="Proteomes" id="UP001207228">
    <property type="component" value="Unassembled WGS sequence"/>
</dbReference>
<proteinExistence type="predicted"/>
<evidence type="ECO:0000313" key="2">
    <source>
        <dbReference type="EMBL" id="MCX2738922.1"/>
    </source>
</evidence>
<comment type="caution">
    <text evidence="2">The sequence shown here is derived from an EMBL/GenBank/DDBJ whole genome shotgun (WGS) entry which is preliminary data.</text>
</comment>
<sequence length="181" mass="20901">MSAKSFELLLETAFDSPNPQVFEEGAATVYNDLERALREAKFSQGTSREQLSYRFERLRLGVAIAFVQAFLRLADNEKSKEVLEVLQEAIKAKNTREIDKIVQKRIASFDNLYHEIFVNPQREEILHLFEQTLDAGTKEELDELIMDGLELLAEVDWDAPHNPEEDDDDIEPLDEDFLKNL</sequence>
<dbReference type="RefSeq" id="WP_266050966.1">
    <property type="nucleotide sequence ID" value="NZ_JAPFQO010000001.1"/>
</dbReference>